<comment type="caution">
    <text evidence="5">The sequence shown here is derived from an EMBL/GenBank/DDBJ whole genome shotgun (WGS) entry which is preliminary data.</text>
</comment>
<dbReference type="Gene3D" id="3.40.50.12780">
    <property type="entry name" value="N-terminal domain of ligase-like"/>
    <property type="match status" value="1"/>
</dbReference>
<evidence type="ECO:0000313" key="6">
    <source>
        <dbReference type="Proteomes" id="UP000649289"/>
    </source>
</evidence>
<dbReference type="PROSITE" id="PS00455">
    <property type="entry name" value="AMP_BINDING"/>
    <property type="match status" value="1"/>
</dbReference>
<keyword evidence="6" id="KW-1185">Reference proteome</keyword>
<dbReference type="InterPro" id="IPR025110">
    <property type="entry name" value="AMP-bd_C"/>
</dbReference>
<dbReference type="Gene3D" id="3.30.300.30">
    <property type="match status" value="1"/>
</dbReference>
<name>A0ABR8MGJ2_9ACTN</name>
<evidence type="ECO:0000259" key="4">
    <source>
        <dbReference type="Pfam" id="PF13193"/>
    </source>
</evidence>
<feature type="domain" description="AMP-binding enzyme C-terminal" evidence="4">
    <location>
        <begin position="449"/>
        <end position="525"/>
    </location>
</feature>
<evidence type="ECO:0000259" key="3">
    <source>
        <dbReference type="Pfam" id="PF00501"/>
    </source>
</evidence>
<dbReference type="Proteomes" id="UP000649289">
    <property type="component" value="Unassembled WGS sequence"/>
</dbReference>
<accession>A0ABR8MGJ2</accession>
<proteinExistence type="inferred from homology"/>
<evidence type="ECO:0000256" key="1">
    <source>
        <dbReference type="ARBA" id="ARBA00006432"/>
    </source>
</evidence>
<feature type="domain" description="AMP-dependent synthetase/ligase" evidence="3">
    <location>
        <begin position="22"/>
        <end position="398"/>
    </location>
</feature>
<evidence type="ECO:0000313" key="5">
    <source>
        <dbReference type="EMBL" id="MBD3914680.1"/>
    </source>
</evidence>
<dbReference type="InterPro" id="IPR000873">
    <property type="entry name" value="AMP-dep_synth/lig_dom"/>
</dbReference>
<reference evidence="5 6" key="1">
    <citation type="submission" date="2020-09" db="EMBL/GenBank/DDBJ databases">
        <title>novel species in genus Nocardioides.</title>
        <authorList>
            <person name="Zhang G."/>
        </authorList>
    </citation>
    <scope>NUCLEOTIDE SEQUENCE [LARGE SCALE GENOMIC DNA]</scope>
    <source>
        <strain evidence="5 6">19197</strain>
    </source>
</reference>
<dbReference type="InterPro" id="IPR020845">
    <property type="entry name" value="AMP-binding_CS"/>
</dbReference>
<dbReference type="SUPFAM" id="SSF56801">
    <property type="entry name" value="Acetyl-CoA synthetase-like"/>
    <property type="match status" value="1"/>
</dbReference>
<evidence type="ECO:0000256" key="2">
    <source>
        <dbReference type="ARBA" id="ARBA00022598"/>
    </source>
</evidence>
<gene>
    <name evidence="5" type="ORF">IEZ25_08655</name>
</gene>
<dbReference type="PANTHER" id="PTHR43201">
    <property type="entry name" value="ACYL-COA SYNTHETASE"/>
    <property type="match status" value="1"/>
</dbReference>
<protein>
    <submittedName>
        <fullName evidence="5">AMP-binding protein</fullName>
    </submittedName>
</protein>
<dbReference type="Pfam" id="PF13193">
    <property type="entry name" value="AMP-binding_C"/>
    <property type="match status" value="1"/>
</dbReference>
<comment type="similarity">
    <text evidence="1">Belongs to the ATP-dependent AMP-binding enzyme family.</text>
</comment>
<dbReference type="InterPro" id="IPR042099">
    <property type="entry name" value="ANL_N_sf"/>
</dbReference>
<dbReference type="InterPro" id="IPR045851">
    <property type="entry name" value="AMP-bd_C_sf"/>
</dbReference>
<keyword evidence="2" id="KW-0436">Ligase</keyword>
<dbReference type="CDD" id="cd05917">
    <property type="entry name" value="FACL_like_2"/>
    <property type="match status" value="1"/>
</dbReference>
<sequence>MDSYARGETTPALLEETIGANLERTVGAHADREALVECASGRRWTWADLDRDVDRLARGLIGAGIEKGDRVGIWGPNSAEWTLVQLASAKVGAILVNVNPSYRTHEFSYVAQQSGMRMLVAATSFRTSDYRAMVEETADRTTGPGLALERTVYLDDEESWAGLLADGEGVTEEDLRSRSASLQASDPINIQYTSGTTGFPKGATLSHRNILNNGYLVGEVCRYTEADRVCIPVPFYHCFGMVMGNLACTSHGATMVIPAPGFDPALTLKAVSDEQCTSLYGVPTMFIAEWALPDLASYDLGSVRTGIMAGSPCPEEMMKKLIGAGIDEMTIAYGMTETSPVSTQTRTDDTLERKVGTVGQVAPHLEVTIVDPVSGDTLPRGEAGEFCTRGYSVMLGYWDDPDRTAEAIDADGWMHTGDLGVMDDEGYVRITGRIKDMVIRGGENIYPREIEEFLYTHPDIEDVQVVGVPDAKYGEELCAWLRMRPGTTPLDAEAVREFATGRLAHYKIPRYVMVVEEFPMTVTGKVRKVEMREVSTKELGLE</sequence>
<dbReference type="RefSeq" id="WP_191198998.1">
    <property type="nucleotide sequence ID" value="NZ_BAAAPA010000004.1"/>
</dbReference>
<dbReference type="EMBL" id="JACXYY010000003">
    <property type="protein sequence ID" value="MBD3914680.1"/>
    <property type="molecule type" value="Genomic_DNA"/>
</dbReference>
<dbReference type="PANTHER" id="PTHR43201:SF5">
    <property type="entry name" value="MEDIUM-CHAIN ACYL-COA LIGASE ACSF2, MITOCHONDRIAL"/>
    <property type="match status" value="1"/>
</dbReference>
<dbReference type="Pfam" id="PF00501">
    <property type="entry name" value="AMP-binding"/>
    <property type="match status" value="1"/>
</dbReference>
<organism evidence="5 6">
    <name type="scientific">Nocardioides hwasunensis</name>
    <dbReference type="NCBI Taxonomy" id="397258"/>
    <lineage>
        <taxon>Bacteria</taxon>
        <taxon>Bacillati</taxon>
        <taxon>Actinomycetota</taxon>
        <taxon>Actinomycetes</taxon>
        <taxon>Propionibacteriales</taxon>
        <taxon>Nocardioidaceae</taxon>
        <taxon>Nocardioides</taxon>
    </lineage>
</organism>